<evidence type="ECO:0000313" key="4">
    <source>
        <dbReference type="EMBL" id="MCH5597838.1"/>
    </source>
</evidence>
<dbReference type="Gene3D" id="3.30.360.10">
    <property type="entry name" value="Dihydrodipicolinate Reductase, domain 2"/>
    <property type="match status" value="1"/>
</dbReference>
<keyword evidence="5" id="KW-1185">Reference proteome</keyword>
<comment type="caution">
    <text evidence="4">The sequence shown here is derived from an EMBL/GenBank/DDBJ whole genome shotgun (WGS) entry which is preliminary data.</text>
</comment>
<feature type="domain" description="Gfo/Idh/MocA-like oxidoreductase N-terminal" evidence="2">
    <location>
        <begin position="21"/>
        <end position="135"/>
    </location>
</feature>
<evidence type="ECO:0000313" key="5">
    <source>
        <dbReference type="Proteomes" id="UP001202248"/>
    </source>
</evidence>
<dbReference type="SUPFAM" id="SSF55347">
    <property type="entry name" value="Glyceraldehyde-3-phosphate dehydrogenase-like, C-terminal domain"/>
    <property type="match status" value="1"/>
</dbReference>
<proteinExistence type="predicted"/>
<evidence type="ECO:0000256" key="1">
    <source>
        <dbReference type="ARBA" id="ARBA00023002"/>
    </source>
</evidence>
<sequence>MRFADNKVNGNSPLGIGGILGILGLGEGRSTISAALQSKKVLLKTLCDANEEVCKQRCKEFDFDSYTTNYEDMLNDQDINIIAIYTPDHLHAKHIAQALEHGKHVICTKPFIDDLKDAKALLELQEKTGKKVFVGQSSRFFEPAKRQRKDFEAGEIGELITVESHYHADHRWFLEKKWALDDAFKWLYGGLSHPVDFIRWYLPDVEEVMGYGMISANGKKAGLKNEDTMHFIFKAKDGRIARVSGVYTSPIQPAARESGMSTVLRGTEGASQADYHELRYAITDKTGEEKVITWGDSTLKYYFRFEGQSHHAGEYQNYLEYFADSIQLGFTAYPDMKEGIGTVALLQAMDESLKTGKPVNVDELLARYGLGNVNSKI</sequence>
<dbReference type="InterPro" id="IPR036291">
    <property type="entry name" value="NAD(P)-bd_dom_sf"/>
</dbReference>
<dbReference type="RefSeq" id="WP_240827197.1">
    <property type="nucleotide sequence ID" value="NZ_JAKWBL010000001.1"/>
</dbReference>
<keyword evidence="1" id="KW-0560">Oxidoreductase</keyword>
<name>A0ABS9SHJ0_9BACT</name>
<dbReference type="InterPro" id="IPR000683">
    <property type="entry name" value="Gfo/Idh/MocA-like_OxRdtase_N"/>
</dbReference>
<accession>A0ABS9SHJ0</accession>
<evidence type="ECO:0000259" key="2">
    <source>
        <dbReference type="Pfam" id="PF01408"/>
    </source>
</evidence>
<dbReference type="Gene3D" id="3.40.50.720">
    <property type="entry name" value="NAD(P)-binding Rossmann-like Domain"/>
    <property type="match status" value="1"/>
</dbReference>
<protein>
    <submittedName>
        <fullName evidence="4">Gfo/Idh/MocA family oxidoreductase</fullName>
    </submittedName>
</protein>
<dbReference type="InterPro" id="IPR004104">
    <property type="entry name" value="Gfo/Idh/MocA-like_OxRdtase_C"/>
</dbReference>
<dbReference type="EMBL" id="JAKWBL010000001">
    <property type="protein sequence ID" value="MCH5597838.1"/>
    <property type="molecule type" value="Genomic_DNA"/>
</dbReference>
<dbReference type="PANTHER" id="PTHR43818:SF11">
    <property type="entry name" value="BCDNA.GH03377"/>
    <property type="match status" value="1"/>
</dbReference>
<organism evidence="4 5">
    <name type="scientific">Niabella ginsengisoli</name>
    <dbReference type="NCBI Taxonomy" id="522298"/>
    <lineage>
        <taxon>Bacteria</taxon>
        <taxon>Pseudomonadati</taxon>
        <taxon>Bacteroidota</taxon>
        <taxon>Chitinophagia</taxon>
        <taxon>Chitinophagales</taxon>
        <taxon>Chitinophagaceae</taxon>
        <taxon>Niabella</taxon>
    </lineage>
</organism>
<feature type="domain" description="Gfo/Idh/MocA-like oxidoreductase C-terminal" evidence="3">
    <location>
        <begin position="152"/>
        <end position="361"/>
    </location>
</feature>
<dbReference type="InterPro" id="IPR050463">
    <property type="entry name" value="Gfo/Idh/MocA_oxidrdct_glycsds"/>
</dbReference>
<evidence type="ECO:0000259" key="3">
    <source>
        <dbReference type="Pfam" id="PF02894"/>
    </source>
</evidence>
<gene>
    <name evidence="4" type="ORF">MKP09_07935</name>
</gene>
<dbReference type="Proteomes" id="UP001202248">
    <property type="component" value="Unassembled WGS sequence"/>
</dbReference>
<dbReference type="SUPFAM" id="SSF51735">
    <property type="entry name" value="NAD(P)-binding Rossmann-fold domains"/>
    <property type="match status" value="1"/>
</dbReference>
<reference evidence="4 5" key="1">
    <citation type="submission" date="2022-02" db="EMBL/GenBank/DDBJ databases">
        <authorList>
            <person name="Min J."/>
        </authorList>
    </citation>
    <scope>NUCLEOTIDE SEQUENCE [LARGE SCALE GENOMIC DNA]</scope>
    <source>
        <strain evidence="4 5">GR10-1</strain>
    </source>
</reference>
<dbReference type="Pfam" id="PF01408">
    <property type="entry name" value="GFO_IDH_MocA"/>
    <property type="match status" value="1"/>
</dbReference>
<dbReference type="Pfam" id="PF02894">
    <property type="entry name" value="GFO_IDH_MocA_C"/>
    <property type="match status" value="1"/>
</dbReference>
<dbReference type="PANTHER" id="PTHR43818">
    <property type="entry name" value="BCDNA.GH03377"/>
    <property type="match status" value="1"/>
</dbReference>